<comment type="similarity">
    <text evidence="2">Belongs to the EMP24/GP25L family.</text>
</comment>
<dbReference type="GO" id="GO:0016020">
    <property type="term" value="C:membrane"/>
    <property type="evidence" value="ECO:0007669"/>
    <property type="project" value="UniProtKB-SubCell"/>
</dbReference>
<evidence type="ECO:0000256" key="3">
    <source>
        <dbReference type="ARBA" id="ARBA00022692"/>
    </source>
</evidence>
<evidence type="ECO:0000256" key="2">
    <source>
        <dbReference type="ARBA" id="ARBA00007104"/>
    </source>
</evidence>
<keyword evidence="3 7" id="KW-0812">Transmembrane</keyword>
<sequence length="300" mass="33518">MATATARRPGVGRGGGRRGGAAALLLVLCAGCLAAGEVSCIKFRMFPQLNPKECVSESVSAHQWDLVLESVEANFRKAAGRNLTDHEVAVRLASFRRPVTIEVGFITMSPNPVDQTMKPIDYVITDDRGNMLNTRTSITQEEVDWKGHVGGRGPYTICFTANKEFGVVEVDLTYFHINVPGAKHAKISGELTEEDIRDMKPVITDEELKYFAQEEHVMELKGDMRQVGTAVYQAYYEQQHIKQILHRQHRGIWSFAVKVKVLGYAEAFFIVLCSVLQYVFVRRLFKGKGKVGSFRGGFEI</sequence>
<dbReference type="SMART" id="SM01190">
    <property type="entry name" value="EMP24_GP25L"/>
    <property type="match status" value="1"/>
</dbReference>
<feature type="chain" id="PRO_5031210306" description="GOLD domain-containing protein" evidence="8">
    <location>
        <begin position="35"/>
        <end position="300"/>
    </location>
</feature>
<evidence type="ECO:0000256" key="5">
    <source>
        <dbReference type="ARBA" id="ARBA00022989"/>
    </source>
</evidence>
<evidence type="ECO:0000256" key="7">
    <source>
        <dbReference type="SAM" id="Phobius"/>
    </source>
</evidence>
<accession>A0A7S3C9E1</accession>
<keyword evidence="6 7" id="KW-0472">Membrane</keyword>
<reference evidence="10" key="1">
    <citation type="submission" date="2021-01" db="EMBL/GenBank/DDBJ databases">
        <authorList>
            <person name="Corre E."/>
            <person name="Pelletier E."/>
            <person name="Niang G."/>
            <person name="Scheremetjew M."/>
            <person name="Finn R."/>
            <person name="Kale V."/>
            <person name="Holt S."/>
            <person name="Cochrane G."/>
            <person name="Meng A."/>
            <person name="Brown T."/>
            <person name="Cohen L."/>
        </authorList>
    </citation>
    <scope>NUCLEOTIDE SEQUENCE</scope>
    <source>
        <strain evidence="10">RCC1871</strain>
    </source>
</reference>
<dbReference type="EMBL" id="HBHZ01003479">
    <property type="protein sequence ID" value="CAE0189599.1"/>
    <property type="molecule type" value="Transcribed_RNA"/>
</dbReference>
<evidence type="ECO:0000256" key="1">
    <source>
        <dbReference type="ARBA" id="ARBA00004479"/>
    </source>
</evidence>
<dbReference type="Pfam" id="PF01105">
    <property type="entry name" value="EMP24_GP25L"/>
    <property type="match status" value="1"/>
</dbReference>
<evidence type="ECO:0000259" key="9">
    <source>
        <dbReference type="SMART" id="SM01190"/>
    </source>
</evidence>
<evidence type="ECO:0000256" key="4">
    <source>
        <dbReference type="ARBA" id="ARBA00022729"/>
    </source>
</evidence>
<feature type="signal peptide" evidence="8">
    <location>
        <begin position="1"/>
        <end position="34"/>
    </location>
</feature>
<comment type="subcellular location">
    <subcellularLocation>
        <location evidence="1">Membrane</location>
        <topology evidence="1">Single-pass type I membrane protein</topology>
    </subcellularLocation>
</comment>
<keyword evidence="5 7" id="KW-1133">Transmembrane helix</keyword>
<dbReference type="PANTHER" id="PTHR22811">
    <property type="entry name" value="TRANSMEMBRANE EMP24 DOMAIN-CONTAINING PROTEIN"/>
    <property type="match status" value="1"/>
</dbReference>
<evidence type="ECO:0000256" key="8">
    <source>
        <dbReference type="SAM" id="SignalP"/>
    </source>
</evidence>
<protein>
    <recommendedName>
        <fullName evidence="9">GOLD domain-containing protein</fullName>
    </recommendedName>
</protein>
<feature type="domain" description="GOLD" evidence="9">
    <location>
        <begin position="87"/>
        <end position="286"/>
    </location>
</feature>
<dbReference type="InterPro" id="IPR015720">
    <property type="entry name" value="Emp24-like"/>
</dbReference>
<dbReference type="InterPro" id="IPR009038">
    <property type="entry name" value="GOLD_dom"/>
</dbReference>
<gene>
    <name evidence="10" type="ORF">CROS1456_LOCUS2688</name>
</gene>
<name>A0A7S3C9E1_9CHLO</name>
<organism evidence="10">
    <name type="scientific">Chloropicon roscoffensis</name>
    <dbReference type="NCBI Taxonomy" id="1461544"/>
    <lineage>
        <taxon>Eukaryota</taxon>
        <taxon>Viridiplantae</taxon>
        <taxon>Chlorophyta</taxon>
        <taxon>Chloropicophyceae</taxon>
        <taxon>Chloropicales</taxon>
        <taxon>Chloropicaceae</taxon>
        <taxon>Chloropicon</taxon>
    </lineage>
</organism>
<dbReference type="AlphaFoldDB" id="A0A7S3C9E1"/>
<keyword evidence="4 8" id="KW-0732">Signal</keyword>
<feature type="transmembrane region" description="Helical" evidence="7">
    <location>
        <begin position="261"/>
        <end position="281"/>
    </location>
</feature>
<evidence type="ECO:0000313" key="10">
    <source>
        <dbReference type="EMBL" id="CAE0189599.1"/>
    </source>
</evidence>
<evidence type="ECO:0000256" key="6">
    <source>
        <dbReference type="ARBA" id="ARBA00023136"/>
    </source>
</evidence>
<proteinExistence type="inferred from homology"/>